<keyword evidence="3" id="KW-1185">Reference proteome</keyword>
<protein>
    <submittedName>
        <fullName evidence="2">Uncharacterized protein</fullName>
    </submittedName>
</protein>
<evidence type="ECO:0000256" key="1">
    <source>
        <dbReference type="SAM" id="MobiDB-lite"/>
    </source>
</evidence>
<dbReference type="Proteomes" id="UP001151760">
    <property type="component" value="Unassembled WGS sequence"/>
</dbReference>
<feature type="region of interest" description="Disordered" evidence="1">
    <location>
        <begin position="45"/>
        <end position="64"/>
    </location>
</feature>
<organism evidence="2 3">
    <name type="scientific">Tanacetum coccineum</name>
    <dbReference type="NCBI Taxonomy" id="301880"/>
    <lineage>
        <taxon>Eukaryota</taxon>
        <taxon>Viridiplantae</taxon>
        <taxon>Streptophyta</taxon>
        <taxon>Embryophyta</taxon>
        <taxon>Tracheophyta</taxon>
        <taxon>Spermatophyta</taxon>
        <taxon>Magnoliopsida</taxon>
        <taxon>eudicotyledons</taxon>
        <taxon>Gunneridae</taxon>
        <taxon>Pentapetalae</taxon>
        <taxon>asterids</taxon>
        <taxon>campanulids</taxon>
        <taxon>Asterales</taxon>
        <taxon>Asteraceae</taxon>
        <taxon>Asteroideae</taxon>
        <taxon>Anthemideae</taxon>
        <taxon>Anthemidinae</taxon>
        <taxon>Tanacetum</taxon>
    </lineage>
</organism>
<accession>A0ABQ5FSY4</accession>
<evidence type="ECO:0000313" key="3">
    <source>
        <dbReference type="Proteomes" id="UP001151760"/>
    </source>
</evidence>
<reference evidence="2" key="2">
    <citation type="submission" date="2022-01" db="EMBL/GenBank/DDBJ databases">
        <authorList>
            <person name="Yamashiro T."/>
            <person name="Shiraishi A."/>
            <person name="Satake H."/>
            <person name="Nakayama K."/>
        </authorList>
    </citation>
    <scope>NUCLEOTIDE SEQUENCE</scope>
</reference>
<sequence>MEKVVSVSQGKFSDRIPHEVVQLNQVCGFRDAYTFLILPRSTEVEEPPDIIPVDDDDDFIDDEDDVTHDLVDSDVYSSDKED</sequence>
<reference evidence="2" key="1">
    <citation type="journal article" date="2022" name="Int. J. Mol. Sci.">
        <title>Draft Genome of Tanacetum Coccineum: Genomic Comparison of Closely Related Tanacetum-Family Plants.</title>
        <authorList>
            <person name="Yamashiro T."/>
            <person name="Shiraishi A."/>
            <person name="Nakayama K."/>
            <person name="Satake H."/>
        </authorList>
    </citation>
    <scope>NUCLEOTIDE SEQUENCE</scope>
</reference>
<dbReference type="EMBL" id="BQNB010017706">
    <property type="protein sequence ID" value="GJT66339.1"/>
    <property type="molecule type" value="Genomic_DNA"/>
</dbReference>
<name>A0ABQ5FSY4_9ASTR</name>
<proteinExistence type="predicted"/>
<comment type="caution">
    <text evidence="2">The sequence shown here is derived from an EMBL/GenBank/DDBJ whole genome shotgun (WGS) entry which is preliminary data.</text>
</comment>
<evidence type="ECO:0000313" key="2">
    <source>
        <dbReference type="EMBL" id="GJT66339.1"/>
    </source>
</evidence>
<gene>
    <name evidence="2" type="ORF">Tco_1017819</name>
</gene>